<comment type="subcellular location">
    <subcellularLocation>
        <location evidence="1">Secreted</location>
    </subcellularLocation>
</comment>
<evidence type="ECO:0000256" key="2">
    <source>
        <dbReference type="ARBA" id="ARBA00010701"/>
    </source>
</evidence>
<feature type="domain" description="Lipase" evidence="6">
    <location>
        <begin position="54"/>
        <end position="354"/>
    </location>
</feature>
<evidence type="ECO:0000256" key="4">
    <source>
        <dbReference type="RuleBase" id="RU004262"/>
    </source>
</evidence>
<dbReference type="EMBL" id="BMAW01046303">
    <property type="protein sequence ID" value="GFS54615.1"/>
    <property type="molecule type" value="Genomic_DNA"/>
</dbReference>
<evidence type="ECO:0000313" key="7">
    <source>
        <dbReference type="EMBL" id="GFS54615.1"/>
    </source>
</evidence>
<dbReference type="Pfam" id="PF00151">
    <property type="entry name" value="Lipase"/>
    <property type="match status" value="1"/>
</dbReference>
<dbReference type="GO" id="GO:0016042">
    <property type="term" value="P:lipid catabolic process"/>
    <property type="evidence" value="ECO:0007669"/>
    <property type="project" value="TreeGrafter"/>
</dbReference>
<gene>
    <name evidence="7" type="primary">Pnlip</name>
    <name evidence="7" type="ORF">NPIL_323361</name>
</gene>
<keyword evidence="5" id="KW-0732">Signal</keyword>
<dbReference type="InterPro" id="IPR029058">
    <property type="entry name" value="AB_hydrolase_fold"/>
</dbReference>
<reference evidence="7" key="1">
    <citation type="submission" date="2020-08" db="EMBL/GenBank/DDBJ databases">
        <title>Multicomponent nature underlies the extraordinary mechanical properties of spider dragline silk.</title>
        <authorList>
            <person name="Kono N."/>
            <person name="Nakamura H."/>
            <person name="Mori M."/>
            <person name="Yoshida Y."/>
            <person name="Ohtoshi R."/>
            <person name="Malay A.D."/>
            <person name="Moran D.A.P."/>
            <person name="Tomita M."/>
            <person name="Numata K."/>
            <person name="Arakawa K."/>
        </authorList>
    </citation>
    <scope>NUCLEOTIDE SEQUENCE</scope>
</reference>
<evidence type="ECO:0000256" key="3">
    <source>
        <dbReference type="ARBA" id="ARBA00022525"/>
    </source>
</evidence>
<dbReference type="PRINTS" id="PR00821">
    <property type="entry name" value="TAGLIPASE"/>
</dbReference>
<comment type="similarity">
    <text evidence="2 4">Belongs to the AB hydrolase superfamily. Lipase family.</text>
</comment>
<dbReference type="GO" id="GO:0016298">
    <property type="term" value="F:lipase activity"/>
    <property type="evidence" value="ECO:0007669"/>
    <property type="project" value="InterPro"/>
</dbReference>
<protein>
    <submittedName>
        <fullName evidence="7">Pancreatic triacylglycerol lipase</fullName>
    </submittedName>
</protein>
<evidence type="ECO:0000259" key="6">
    <source>
        <dbReference type="Pfam" id="PF00151"/>
    </source>
</evidence>
<organism evidence="7 8">
    <name type="scientific">Nephila pilipes</name>
    <name type="common">Giant wood spider</name>
    <name type="synonym">Nephila maculata</name>
    <dbReference type="NCBI Taxonomy" id="299642"/>
    <lineage>
        <taxon>Eukaryota</taxon>
        <taxon>Metazoa</taxon>
        <taxon>Ecdysozoa</taxon>
        <taxon>Arthropoda</taxon>
        <taxon>Chelicerata</taxon>
        <taxon>Arachnida</taxon>
        <taxon>Araneae</taxon>
        <taxon>Araneomorphae</taxon>
        <taxon>Entelegynae</taxon>
        <taxon>Araneoidea</taxon>
        <taxon>Nephilidae</taxon>
        <taxon>Nephila</taxon>
    </lineage>
</organism>
<feature type="signal peptide" evidence="5">
    <location>
        <begin position="1"/>
        <end position="23"/>
    </location>
</feature>
<dbReference type="PANTHER" id="PTHR11610:SF190">
    <property type="entry name" value="VITELLOGENIN-3-LIKE PROTEIN"/>
    <property type="match status" value="1"/>
</dbReference>
<accession>A0A8X6IQA2</accession>
<evidence type="ECO:0000256" key="1">
    <source>
        <dbReference type="ARBA" id="ARBA00004613"/>
    </source>
</evidence>
<evidence type="ECO:0000313" key="8">
    <source>
        <dbReference type="Proteomes" id="UP000887013"/>
    </source>
</evidence>
<dbReference type="InterPro" id="IPR013818">
    <property type="entry name" value="Lipase"/>
</dbReference>
<evidence type="ECO:0000256" key="5">
    <source>
        <dbReference type="SAM" id="SignalP"/>
    </source>
</evidence>
<dbReference type="Gene3D" id="3.40.50.1820">
    <property type="entry name" value="alpha/beta hydrolase"/>
    <property type="match status" value="1"/>
</dbReference>
<dbReference type="SUPFAM" id="SSF53474">
    <property type="entry name" value="alpha/beta-Hydrolases"/>
    <property type="match status" value="1"/>
</dbReference>
<proteinExistence type="inferred from homology"/>
<keyword evidence="3" id="KW-0964">Secreted</keyword>
<comment type="caution">
    <text evidence="7">The sequence shown here is derived from an EMBL/GenBank/DDBJ whole genome shotgun (WGS) entry which is preliminary data.</text>
</comment>
<dbReference type="Proteomes" id="UP000887013">
    <property type="component" value="Unassembled WGS sequence"/>
</dbReference>
<dbReference type="InterPro" id="IPR000734">
    <property type="entry name" value="TAG_lipase"/>
</dbReference>
<sequence length="360" mass="40189">MSTISLIVLVVFCDIFFPLKAEAQDLTQLAAIPENIANLLADMIKRTGLSITNPPTNSNCSIQYTLYTPENPDEGCFIQPTIEDLNKCVFFPEYKTNILIHGFDTYLKPGNLYEKIKNRMLETENCNVIIVNWSKYGHPPVIEALANTYAIGVKVGEFINFFLNNTGINSTDIHIFGHSLGSHISGIAGKHVQNLGSILGSDVPATLFTFKETSNRLHYTDANFVVTIHTSCIETGVGVGFYAPIGSIDFYPNGGCQQPACQFGLNYTTPDGDIEEVKTSADMANCNHSMSLLYFLQSIANCKYNSTHCDSYRKYRRGECSGHFSNSMGYYAKYYEIVPPKSKFYLETSDMYPFCETYDP</sequence>
<dbReference type="OrthoDB" id="6422337at2759"/>
<dbReference type="PANTHER" id="PTHR11610">
    <property type="entry name" value="LIPASE"/>
    <property type="match status" value="1"/>
</dbReference>
<dbReference type="GO" id="GO:0005615">
    <property type="term" value="C:extracellular space"/>
    <property type="evidence" value="ECO:0007669"/>
    <property type="project" value="TreeGrafter"/>
</dbReference>
<keyword evidence="8" id="KW-1185">Reference proteome</keyword>
<feature type="chain" id="PRO_5036464816" evidence="5">
    <location>
        <begin position="24"/>
        <end position="360"/>
    </location>
</feature>
<dbReference type="AlphaFoldDB" id="A0A8X6IQA2"/>
<name>A0A8X6IQA2_NEPPI</name>